<evidence type="ECO:0000313" key="2">
    <source>
        <dbReference type="Proteomes" id="UP000198832"/>
    </source>
</evidence>
<evidence type="ECO:0000313" key="1">
    <source>
        <dbReference type="EMBL" id="SFB87767.1"/>
    </source>
</evidence>
<proteinExistence type="predicted"/>
<dbReference type="AlphaFoldDB" id="A0A1I1EL20"/>
<gene>
    <name evidence="1" type="ORF">SAMN04487968_102125</name>
</gene>
<dbReference type="GO" id="GO:0016740">
    <property type="term" value="F:transferase activity"/>
    <property type="evidence" value="ECO:0007669"/>
    <property type="project" value="UniProtKB-KW"/>
</dbReference>
<keyword evidence="2" id="KW-1185">Reference proteome</keyword>
<dbReference type="EMBL" id="FOLB01000002">
    <property type="protein sequence ID" value="SFB87767.1"/>
    <property type="molecule type" value="Genomic_DNA"/>
</dbReference>
<protein>
    <submittedName>
        <fullName evidence="1">Glycosyl transferases group 1</fullName>
    </submittedName>
</protein>
<dbReference type="OrthoDB" id="5150175at2"/>
<dbReference type="STRING" id="574651.SAMN04487968_102125"/>
<name>A0A1I1EL20_9ACTN</name>
<dbReference type="Gene3D" id="3.40.50.2000">
    <property type="entry name" value="Glycogen Phosphorylase B"/>
    <property type="match status" value="1"/>
</dbReference>
<dbReference type="Pfam" id="PF13692">
    <property type="entry name" value="Glyco_trans_1_4"/>
    <property type="match status" value="1"/>
</dbReference>
<sequence>MARRKVPLRVALLNNYSTRQAMKRYIDGQYPGQHLWGVVPEHTDLDWRLLLGMYDVSTKSRIARRLRAAVLRCVGDPLQQASALRSDADVIVAADQWSGSLVGLLRRLHIVRRPYVAVVHHAPSSWWNVLCLKGADDVLVLSPAVGERTAAALARPLPVVLPWGPDLDWALYRTDRSLEYDFVSAGKTNRDHATLRDAVVVGGLSGVIFDGRSRLEYLNGKLKAREDRPVEYPEIIDAMARARAVVVPLSNPRIMAGLTEMADAFALGVPVVATKSAMLPYEIDSPEVGVLVTPGSSDEIVAALRRIGSESARRPSPMAQSFNMEKYQEVLVDSLRAVLR</sequence>
<keyword evidence="1" id="KW-0808">Transferase</keyword>
<dbReference type="Proteomes" id="UP000198832">
    <property type="component" value="Unassembled WGS sequence"/>
</dbReference>
<accession>A0A1I1EL20</accession>
<organism evidence="1 2">
    <name type="scientific">Nocardioides terrae</name>
    <dbReference type="NCBI Taxonomy" id="574651"/>
    <lineage>
        <taxon>Bacteria</taxon>
        <taxon>Bacillati</taxon>
        <taxon>Actinomycetota</taxon>
        <taxon>Actinomycetes</taxon>
        <taxon>Propionibacteriales</taxon>
        <taxon>Nocardioidaceae</taxon>
        <taxon>Nocardioides</taxon>
    </lineage>
</organism>
<dbReference type="RefSeq" id="WP_091120264.1">
    <property type="nucleotide sequence ID" value="NZ_FOLB01000002.1"/>
</dbReference>
<dbReference type="SUPFAM" id="SSF53756">
    <property type="entry name" value="UDP-Glycosyltransferase/glycogen phosphorylase"/>
    <property type="match status" value="1"/>
</dbReference>
<reference evidence="1 2" key="1">
    <citation type="submission" date="2016-10" db="EMBL/GenBank/DDBJ databases">
        <authorList>
            <person name="de Groot N.N."/>
        </authorList>
    </citation>
    <scope>NUCLEOTIDE SEQUENCE [LARGE SCALE GENOMIC DNA]</scope>
    <source>
        <strain evidence="1 2">CGMCC 1.7056</strain>
    </source>
</reference>